<sequence>MELRNVRRSFGGTEVLRGISLDVPDGSFTSLLGPSGCGKSTTLRIMAGLDRPDSGQVLMNGEEVSDRSATARNIAMVFQSYALYPHLTVAQNMALPLTMRELSRWQRLPLVGGLHGGTRQTRRAIQARVAAMAAMLDLTDLLGRKPGQLSGGQQQRVAVGRALIREPSVFLLDEPLSNLDAKLRTQMRAELSALHTRTGRSFVYVTHDQTEAISMSDQVALMLEGRIAQIGPPRTLYETPQSRAVAAFIGDHPINLVPVSLAPGQASGAFARCRPIGLTTPRTVVIGLRPEHLYLDPAGPLEGRLVGAEYLGAETVLTLKVAEDVEIRAVAPGDVTPPAPDSPLRLGFAPEHVHVFDADGGERLDLSLERAAA</sequence>
<evidence type="ECO:0000256" key="3">
    <source>
        <dbReference type="ARBA" id="ARBA00022741"/>
    </source>
</evidence>
<dbReference type="InterPro" id="IPR017871">
    <property type="entry name" value="ABC_transporter-like_CS"/>
</dbReference>
<keyword evidence="4 6" id="KW-0067">ATP-binding</keyword>
<dbReference type="PROSITE" id="PS50893">
    <property type="entry name" value="ABC_TRANSPORTER_2"/>
    <property type="match status" value="1"/>
</dbReference>
<accession>A0A1G7AR99</accession>
<dbReference type="InterPro" id="IPR008995">
    <property type="entry name" value="Mo/tungstate-bd_C_term_dom"/>
</dbReference>
<dbReference type="SMART" id="SM00382">
    <property type="entry name" value="AAA"/>
    <property type="match status" value="1"/>
</dbReference>
<dbReference type="GO" id="GO:0005524">
    <property type="term" value="F:ATP binding"/>
    <property type="evidence" value="ECO:0007669"/>
    <property type="project" value="UniProtKB-KW"/>
</dbReference>
<dbReference type="GO" id="GO:0016887">
    <property type="term" value="F:ATP hydrolysis activity"/>
    <property type="evidence" value="ECO:0007669"/>
    <property type="project" value="InterPro"/>
</dbReference>
<dbReference type="InterPro" id="IPR013611">
    <property type="entry name" value="Transp-assoc_OB_typ2"/>
</dbReference>
<dbReference type="Proteomes" id="UP000199412">
    <property type="component" value="Unassembled WGS sequence"/>
</dbReference>
<dbReference type="FunFam" id="3.40.50.300:FF:000042">
    <property type="entry name" value="Maltose/maltodextrin ABC transporter, ATP-binding protein"/>
    <property type="match status" value="1"/>
</dbReference>
<dbReference type="InterPro" id="IPR012340">
    <property type="entry name" value="NA-bd_OB-fold"/>
</dbReference>
<dbReference type="OrthoDB" id="394852at2"/>
<reference evidence="6 7" key="1">
    <citation type="submission" date="2016-10" db="EMBL/GenBank/DDBJ databases">
        <authorList>
            <person name="de Groot N.N."/>
        </authorList>
    </citation>
    <scope>NUCLEOTIDE SEQUENCE [LARGE SCALE GENOMIC DNA]</scope>
    <source>
        <strain evidence="6 7">ATCC 700224</strain>
    </source>
</reference>
<dbReference type="InterPro" id="IPR047641">
    <property type="entry name" value="ABC_transpr_MalK/UgpC-like"/>
</dbReference>
<evidence type="ECO:0000256" key="4">
    <source>
        <dbReference type="ARBA" id="ARBA00022840"/>
    </source>
</evidence>
<dbReference type="PANTHER" id="PTHR43875">
    <property type="entry name" value="MALTODEXTRIN IMPORT ATP-BINDING PROTEIN MSMX"/>
    <property type="match status" value="1"/>
</dbReference>
<comment type="similarity">
    <text evidence="1">Belongs to the ABC transporter superfamily.</text>
</comment>
<dbReference type="Pfam" id="PF08402">
    <property type="entry name" value="TOBE_2"/>
    <property type="match status" value="1"/>
</dbReference>
<dbReference type="SUPFAM" id="SSF50331">
    <property type="entry name" value="MOP-like"/>
    <property type="match status" value="1"/>
</dbReference>
<dbReference type="Gene3D" id="2.40.50.140">
    <property type="entry name" value="Nucleic acid-binding proteins"/>
    <property type="match status" value="1"/>
</dbReference>
<evidence type="ECO:0000313" key="7">
    <source>
        <dbReference type="Proteomes" id="UP000199412"/>
    </source>
</evidence>
<dbReference type="Gene3D" id="2.40.50.100">
    <property type="match status" value="1"/>
</dbReference>
<dbReference type="SUPFAM" id="SSF52540">
    <property type="entry name" value="P-loop containing nucleoside triphosphate hydrolases"/>
    <property type="match status" value="1"/>
</dbReference>
<dbReference type="InterPro" id="IPR003439">
    <property type="entry name" value="ABC_transporter-like_ATP-bd"/>
</dbReference>
<keyword evidence="7" id="KW-1185">Reference proteome</keyword>
<dbReference type="AlphaFoldDB" id="A0A1G7AR99"/>
<organism evidence="6 7">
    <name type="scientific">Rhodospira trueperi</name>
    <dbReference type="NCBI Taxonomy" id="69960"/>
    <lineage>
        <taxon>Bacteria</taxon>
        <taxon>Pseudomonadati</taxon>
        <taxon>Pseudomonadota</taxon>
        <taxon>Alphaproteobacteria</taxon>
        <taxon>Rhodospirillales</taxon>
        <taxon>Rhodospirillaceae</taxon>
        <taxon>Rhodospira</taxon>
    </lineage>
</organism>
<dbReference type="RefSeq" id="WP_092784168.1">
    <property type="nucleotide sequence ID" value="NZ_FNAP01000004.1"/>
</dbReference>
<feature type="domain" description="ABC transporter" evidence="5">
    <location>
        <begin position="1"/>
        <end position="249"/>
    </location>
</feature>
<dbReference type="GO" id="GO:0055052">
    <property type="term" value="C:ATP-binding cassette (ABC) transporter complex, substrate-binding subunit-containing"/>
    <property type="evidence" value="ECO:0007669"/>
    <property type="project" value="TreeGrafter"/>
</dbReference>
<dbReference type="EMBL" id="FNAP01000004">
    <property type="protein sequence ID" value="SDE16525.1"/>
    <property type="molecule type" value="Genomic_DNA"/>
</dbReference>
<proteinExistence type="inferred from homology"/>
<dbReference type="PANTHER" id="PTHR43875:SF1">
    <property type="entry name" value="OSMOPROTECTIVE COMPOUNDS UPTAKE ATP-BINDING PROTEIN GGTA"/>
    <property type="match status" value="1"/>
</dbReference>
<name>A0A1G7AR99_9PROT</name>
<dbReference type="PROSITE" id="PS00211">
    <property type="entry name" value="ABC_TRANSPORTER_1"/>
    <property type="match status" value="1"/>
</dbReference>
<evidence type="ECO:0000259" key="5">
    <source>
        <dbReference type="PROSITE" id="PS50893"/>
    </source>
</evidence>
<dbReference type="InterPro" id="IPR027417">
    <property type="entry name" value="P-loop_NTPase"/>
</dbReference>
<protein>
    <submittedName>
        <fullName evidence="6">Multiple sugar transport system ATP-binding protein</fullName>
    </submittedName>
</protein>
<evidence type="ECO:0000313" key="6">
    <source>
        <dbReference type="EMBL" id="SDE16525.1"/>
    </source>
</evidence>
<dbReference type="STRING" id="69960.SAMN05421720_10429"/>
<keyword evidence="2" id="KW-0813">Transport</keyword>
<keyword evidence="6" id="KW-0762">Sugar transport</keyword>
<gene>
    <name evidence="6" type="ORF">SAMN05421720_10429</name>
</gene>
<dbReference type="Pfam" id="PF00005">
    <property type="entry name" value="ABC_tran"/>
    <property type="match status" value="1"/>
</dbReference>
<dbReference type="Gene3D" id="3.40.50.300">
    <property type="entry name" value="P-loop containing nucleotide triphosphate hydrolases"/>
    <property type="match status" value="1"/>
</dbReference>
<keyword evidence="3" id="KW-0547">Nucleotide-binding</keyword>
<evidence type="ECO:0000256" key="1">
    <source>
        <dbReference type="ARBA" id="ARBA00005417"/>
    </source>
</evidence>
<dbReference type="InterPro" id="IPR003593">
    <property type="entry name" value="AAA+_ATPase"/>
</dbReference>
<dbReference type="GO" id="GO:0140359">
    <property type="term" value="F:ABC-type transporter activity"/>
    <property type="evidence" value="ECO:0007669"/>
    <property type="project" value="UniProtKB-ARBA"/>
</dbReference>
<evidence type="ECO:0000256" key="2">
    <source>
        <dbReference type="ARBA" id="ARBA00022448"/>
    </source>
</evidence>